<dbReference type="Proteomes" id="UP001140087">
    <property type="component" value="Unassembled WGS sequence"/>
</dbReference>
<evidence type="ECO:0000313" key="2">
    <source>
        <dbReference type="Proteomes" id="UP001140087"/>
    </source>
</evidence>
<feature type="non-terminal residue" evidence="1">
    <location>
        <position position="344"/>
    </location>
</feature>
<proteinExistence type="predicted"/>
<comment type="caution">
    <text evidence="1">The sequence shown here is derived from an EMBL/GenBank/DDBJ whole genome shotgun (WGS) entry which is preliminary data.</text>
</comment>
<protein>
    <submittedName>
        <fullName evidence="1">Uncharacterized protein</fullName>
    </submittedName>
</protein>
<reference evidence="1" key="1">
    <citation type="submission" date="2022-07" db="EMBL/GenBank/DDBJ databases">
        <title>Phylogenomic reconstructions and comparative analyses of Kickxellomycotina fungi.</title>
        <authorList>
            <person name="Reynolds N.K."/>
            <person name="Stajich J.E."/>
            <person name="Barry K."/>
            <person name="Grigoriev I.V."/>
            <person name="Crous P."/>
            <person name="Smith M.E."/>
        </authorList>
    </citation>
    <scope>NUCLEOTIDE SEQUENCE</scope>
    <source>
        <strain evidence="1">BCRC 34780</strain>
    </source>
</reference>
<evidence type="ECO:0000313" key="1">
    <source>
        <dbReference type="EMBL" id="KAJ2798916.1"/>
    </source>
</evidence>
<dbReference type="EMBL" id="JANBUN010001258">
    <property type="protein sequence ID" value="KAJ2798916.1"/>
    <property type="molecule type" value="Genomic_DNA"/>
</dbReference>
<organism evidence="1 2">
    <name type="scientific">Coemansia helicoidea</name>
    <dbReference type="NCBI Taxonomy" id="1286919"/>
    <lineage>
        <taxon>Eukaryota</taxon>
        <taxon>Fungi</taxon>
        <taxon>Fungi incertae sedis</taxon>
        <taxon>Zoopagomycota</taxon>
        <taxon>Kickxellomycotina</taxon>
        <taxon>Kickxellomycetes</taxon>
        <taxon>Kickxellales</taxon>
        <taxon>Kickxellaceae</taxon>
        <taxon>Coemansia</taxon>
    </lineage>
</organism>
<name>A0ACC1L1G6_9FUNG</name>
<accession>A0ACC1L1G6</accession>
<gene>
    <name evidence="1" type="ORF">H4R21_003738</name>
</gene>
<keyword evidence="2" id="KW-1185">Reference proteome</keyword>
<sequence>MTATAAAEWHIRVLALLESGVESEFQVVVLADATVGDFRDKLATKSCIEPQKQRLIFRGRLLADDAQKLADAGVSDGSALHMVARTSAAATRPSDSADTPTSGQRPGGGSGLTWHFIHDSAIQFPLPPGDPSLSAAEELMRQRQRRGQESARRWQQRRQPQPLQNMHRTIREVHRNFGADDGGEWVALTHGGQYYRIDHEAEPGRLLTDDELQRGRTTTNYPVSSSSDFAAYELLPGIVPRTTSTATPAAPADGPTRDRFVRMLEHVRVRPSPAQVNELSHDLFEYVLPAIRAAPGRGDFRFGASDSLHPTYLARTTSNPVAATGAVLSNLGDAFVELGRSLQA</sequence>